<comment type="similarity">
    <text evidence="2">Belongs to the class-V pyridoxal-phosphate-dependent aminotransferase family. Csd subfamily.</text>
</comment>
<dbReference type="InterPro" id="IPR000192">
    <property type="entry name" value="Aminotrans_V_dom"/>
</dbReference>
<comment type="cofactor">
    <cofactor evidence="1">
        <name>pyridoxal 5'-phosphate</name>
        <dbReference type="ChEBI" id="CHEBI:597326"/>
    </cofactor>
</comment>
<dbReference type="SUPFAM" id="SSF53383">
    <property type="entry name" value="PLP-dependent transferases"/>
    <property type="match status" value="1"/>
</dbReference>
<evidence type="ECO:0000256" key="6">
    <source>
        <dbReference type="ARBA" id="ARBA00050776"/>
    </source>
</evidence>
<evidence type="ECO:0000256" key="3">
    <source>
        <dbReference type="ARBA" id="ARBA00012239"/>
    </source>
</evidence>
<comment type="caution">
    <text evidence="8">The sequence shown here is derived from an EMBL/GenBank/DDBJ whole genome shotgun (WGS) entry which is preliminary data.</text>
</comment>
<evidence type="ECO:0000259" key="7">
    <source>
        <dbReference type="Pfam" id="PF00266"/>
    </source>
</evidence>
<dbReference type="InterPro" id="IPR010970">
    <property type="entry name" value="Cys_dSase_SufS"/>
</dbReference>
<feature type="domain" description="Aminotransferase class V" evidence="7">
    <location>
        <begin position="26"/>
        <end position="406"/>
    </location>
</feature>
<protein>
    <recommendedName>
        <fullName evidence="3">cysteine desulfurase</fullName>
        <ecNumber evidence="3">2.8.1.7</ecNumber>
    </recommendedName>
</protein>
<comment type="catalytic activity">
    <reaction evidence="6">
        <text>(sulfur carrier)-H + L-cysteine = (sulfur carrier)-SH + L-alanine</text>
        <dbReference type="Rhea" id="RHEA:43892"/>
        <dbReference type="Rhea" id="RHEA-COMP:14737"/>
        <dbReference type="Rhea" id="RHEA-COMP:14739"/>
        <dbReference type="ChEBI" id="CHEBI:29917"/>
        <dbReference type="ChEBI" id="CHEBI:35235"/>
        <dbReference type="ChEBI" id="CHEBI:57972"/>
        <dbReference type="ChEBI" id="CHEBI:64428"/>
        <dbReference type="EC" id="2.8.1.7"/>
    </reaction>
</comment>
<dbReference type="NCBIfam" id="TIGR01979">
    <property type="entry name" value="sufS"/>
    <property type="match status" value="1"/>
</dbReference>
<dbReference type="InterPro" id="IPR015421">
    <property type="entry name" value="PyrdxlP-dep_Trfase_major"/>
</dbReference>
<evidence type="ECO:0000313" key="8">
    <source>
        <dbReference type="EMBL" id="GAA3232110.1"/>
    </source>
</evidence>
<dbReference type="PANTHER" id="PTHR43586:SF8">
    <property type="entry name" value="CYSTEINE DESULFURASE 1, CHLOROPLASTIC"/>
    <property type="match status" value="1"/>
</dbReference>
<dbReference type="PANTHER" id="PTHR43586">
    <property type="entry name" value="CYSTEINE DESULFURASE"/>
    <property type="match status" value="1"/>
</dbReference>
<name>A0ABP6QP57_9ACTN</name>
<accession>A0ABP6QP57</accession>
<dbReference type="RefSeq" id="WP_344835677.1">
    <property type="nucleotide sequence ID" value="NZ_BAAAUV010000022.1"/>
</dbReference>
<evidence type="ECO:0000256" key="1">
    <source>
        <dbReference type="ARBA" id="ARBA00001933"/>
    </source>
</evidence>
<organism evidence="8 9">
    <name type="scientific">Actinocorallia longicatena</name>
    <dbReference type="NCBI Taxonomy" id="111803"/>
    <lineage>
        <taxon>Bacteria</taxon>
        <taxon>Bacillati</taxon>
        <taxon>Actinomycetota</taxon>
        <taxon>Actinomycetes</taxon>
        <taxon>Streptosporangiales</taxon>
        <taxon>Thermomonosporaceae</taxon>
        <taxon>Actinocorallia</taxon>
    </lineage>
</organism>
<gene>
    <name evidence="8" type="ORF">GCM10010468_63690</name>
</gene>
<evidence type="ECO:0000256" key="2">
    <source>
        <dbReference type="ARBA" id="ARBA00010447"/>
    </source>
</evidence>
<dbReference type="Pfam" id="PF00266">
    <property type="entry name" value="Aminotran_5"/>
    <property type="match status" value="1"/>
</dbReference>
<dbReference type="EC" id="2.8.1.7" evidence="3"/>
<dbReference type="Gene3D" id="3.40.640.10">
    <property type="entry name" value="Type I PLP-dependent aspartate aminotransferase-like (Major domain)"/>
    <property type="match status" value="1"/>
</dbReference>
<dbReference type="CDD" id="cd06453">
    <property type="entry name" value="SufS_like"/>
    <property type="match status" value="1"/>
</dbReference>
<dbReference type="EMBL" id="BAAAUV010000022">
    <property type="protein sequence ID" value="GAA3232110.1"/>
    <property type="molecule type" value="Genomic_DNA"/>
</dbReference>
<evidence type="ECO:0000256" key="5">
    <source>
        <dbReference type="ARBA" id="ARBA00022898"/>
    </source>
</evidence>
<dbReference type="InterPro" id="IPR015424">
    <property type="entry name" value="PyrdxlP-dep_Trfase"/>
</dbReference>
<evidence type="ECO:0000313" key="9">
    <source>
        <dbReference type="Proteomes" id="UP001501237"/>
    </source>
</evidence>
<keyword evidence="4" id="KW-0808">Transferase</keyword>
<proteinExistence type="inferred from homology"/>
<dbReference type="InterPro" id="IPR015422">
    <property type="entry name" value="PyrdxlP-dep_Trfase_small"/>
</dbReference>
<dbReference type="Proteomes" id="UP001501237">
    <property type="component" value="Unassembled WGS sequence"/>
</dbReference>
<keyword evidence="9" id="KW-1185">Reference proteome</keyword>
<reference evidence="9" key="1">
    <citation type="journal article" date="2019" name="Int. J. Syst. Evol. Microbiol.">
        <title>The Global Catalogue of Microorganisms (GCM) 10K type strain sequencing project: providing services to taxonomists for standard genome sequencing and annotation.</title>
        <authorList>
            <consortium name="The Broad Institute Genomics Platform"/>
            <consortium name="The Broad Institute Genome Sequencing Center for Infectious Disease"/>
            <person name="Wu L."/>
            <person name="Ma J."/>
        </authorList>
    </citation>
    <scope>NUCLEOTIDE SEQUENCE [LARGE SCALE GENOMIC DNA]</scope>
    <source>
        <strain evidence="9">JCM 9377</strain>
    </source>
</reference>
<keyword evidence="5" id="KW-0663">Pyridoxal phosphate</keyword>
<evidence type="ECO:0000256" key="4">
    <source>
        <dbReference type="ARBA" id="ARBA00022679"/>
    </source>
</evidence>
<sequence length="422" mass="45590">MGLLAEEIRKDFPILGRTVRNGNPLVYLDSGATSQKPRQVLDAEREFYEQHNAAVHRGAHLLAEEATDAFENARATIAAFIGAPAGEVVFTKNATEGINLVAYALSNAATFGPSAERFVVGPGDEIVVSEMEHHANLVPWQELCRRTGAKLRWFGLTDDGRLDLSDIDDLITERTKLVALAHQSNVLGTVNPVKLIAERAHAFGALVLLDGAQSVPHLPVDVNDLGADFLVFSGHKMLGPLGIGVLWGRRELLESMPPFITGGSMIEIVRLEESTYAAPPQRFEAGVPMTAQAVGLAAACDYLTELGMDRVVEHEHLLAAYALEQIGAIPGVRIIGPATAEARGATVAFVVDEIHPHDVGQVLDDLGIAVRTGHHCAWPLCRRYGIPATTRASFYVYNTLSDVDVLAEGVRKAQQFFRTAGK</sequence>
<dbReference type="Gene3D" id="3.90.1150.10">
    <property type="entry name" value="Aspartate Aminotransferase, domain 1"/>
    <property type="match status" value="1"/>
</dbReference>